<keyword evidence="3" id="KW-1185">Reference proteome</keyword>
<dbReference type="PROSITE" id="PS50056">
    <property type="entry name" value="TYR_PHOSPHATASE_2"/>
    <property type="match status" value="1"/>
</dbReference>
<gene>
    <name evidence="2" type="ORF">ACTIVE_6602</name>
</gene>
<name>A0A7D3W361_ACTVE</name>
<feature type="domain" description="Tyrosine specific protein phosphatases" evidence="1">
    <location>
        <begin position="82"/>
        <end position="147"/>
    </location>
</feature>
<dbReference type="InterPro" id="IPR026893">
    <property type="entry name" value="Tyr/Ser_Pase_IphP-type"/>
</dbReference>
<dbReference type="EMBL" id="CP053892">
    <property type="protein sequence ID" value="QKG24951.1"/>
    <property type="molecule type" value="Genomic_DNA"/>
</dbReference>
<accession>A0A7D3W361</accession>
<dbReference type="Pfam" id="PF13350">
    <property type="entry name" value="Y_phosphatase3"/>
    <property type="match status" value="1"/>
</dbReference>
<evidence type="ECO:0000313" key="2">
    <source>
        <dbReference type="EMBL" id="QKG24951.1"/>
    </source>
</evidence>
<dbReference type="SUPFAM" id="SSF52799">
    <property type="entry name" value="(Phosphotyrosine protein) phosphatases II"/>
    <property type="match status" value="1"/>
</dbReference>
<dbReference type="InterPro" id="IPR000387">
    <property type="entry name" value="Tyr_Pase_dom"/>
</dbReference>
<dbReference type="InterPro" id="IPR029021">
    <property type="entry name" value="Prot-tyrosine_phosphatase-like"/>
</dbReference>
<evidence type="ECO:0000313" key="3">
    <source>
        <dbReference type="Proteomes" id="UP000501240"/>
    </source>
</evidence>
<sequence length="196" mass="21194">MRSGMLDRLTPRGWDGLVGFGVRTVVDLREEAERTVLPPPPVSCVHVPLDDNADTALWEHIRANDLDGTPLYYPVFLERKAERCAAAVRAVAEAGPGGVLVHCAGGRDRTGLVSMLLLLLAGVLPDEIIADYEVSNRNAARTNPRYCTLRVLERHGTTERDALMAVLARLDVVDYLRSAGSTAGEIAAVRARLLGG</sequence>
<proteinExistence type="predicted"/>
<dbReference type="Proteomes" id="UP000501240">
    <property type="component" value="Chromosome"/>
</dbReference>
<evidence type="ECO:0000259" key="1">
    <source>
        <dbReference type="PROSITE" id="PS50056"/>
    </source>
</evidence>
<dbReference type="Gene3D" id="3.90.190.10">
    <property type="entry name" value="Protein tyrosine phosphatase superfamily"/>
    <property type="match status" value="1"/>
</dbReference>
<protein>
    <submittedName>
        <fullName evidence="2">Protein tyrosine/serine phosphatase</fullName>
    </submittedName>
</protein>
<dbReference type="PROSITE" id="PS00383">
    <property type="entry name" value="TYR_PHOSPHATASE_1"/>
    <property type="match status" value="1"/>
</dbReference>
<dbReference type="GO" id="GO:0004721">
    <property type="term" value="F:phosphoprotein phosphatase activity"/>
    <property type="evidence" value="ECO:0007669"/>
    <property type="project" value="InterPro"/>
</dbReference>
<reference evidence="2 3" key="1">
    <citation type="submission" date="2020-05" db="EMBL/GenBank/DDBJ databases">
        <title>Actinomadura verrucosospora NRRL-B18236 (PFL_A860) Genome sequencing and assembly.</title>
        <authorList>
            <person name="Samborskyy M."/>
        </authorList>
    </citation>
    <scope>NUCLEOTIDE SEQUENCE [LARGE SCALE GENOMIC DNA]</scope>
    <source>
        <strain evidence="2 3">NRRL:B18236</strain>
    </source>
</reference>
<dbReference type="AlphaFoldDB" id="A0A7D3W361"/>
<dbReference type="InterPro" id="IPR016130">
    <property type="entry name" value="Tyr_Pase_AS"/>
</dbReference>
<organism evidence="2 3">
    <name type="scientific">Actinomadura verrucosospora</name>
    <dbReference type="NCBI Taxonomy" id="46165"/>
    <lineage>
        <taxon>Bacteria</taxon>
        <taxon>Bacillati</taxon>
        <taxon>Actinomycetota</taxon>
        <taxon>Actinomycetes</taxon>
        <taxon>Streptosporangiales</taxon>
        <taxon>Thermomonosporaceae</taxon>
        <taxon>Actinomadura</taxon>
    </lineage>
</organism>